<comment type="caution">
    <text evidence="3">The sequence shown here is derived from an EMBL/GenBank/DDBJ whole genome shotgun (WGS) entry which is preliminary data.</text>
</comment>
<dbReference type="InterPro" id="IPR012347">
    <property type="entry name" value="Ferritin-like"/>
</dbReference>
<proteinExistence type="predicted"/>
<dbReference type="Pfam" id="PF13628">
    <property type="entry name" value="DUF4142"/>
    <property type="match status" value="1"/>
</dbReference>
<evidence type="ECO:0000313" key="3">
    <source>
        <dbReference type="EMBL" id="MFD2872900.1"/>
    </source>
</evidence>
<dbReference type="InterPro" id="IPR025419">
    <property type="entry name" value="DUF4142"/>
</dbReference>
<dbReference type="PANTHER" id="PTHR38593:SF1">
    <property type="entry name" value="BLR2558 PROTEIN"/>
    <property type="match status" value="1"/>
</dbReference>
<evidence type="ECO:0000259" key="2">
    <source>
        <dbReference type="Pfam" id="PF13628"/>
    </source>
</evidence>
<dbReference type="RefSeq" id="WP_377185082.1">
    <property type="nucleotide sequence ID" value="NZ_JBHUPD010000002.1"/>
</dbReference>
<feature type="region of interest" description="Disordered" evidence="1">
    <location>
        <begin position="24"/>
        <end position="44"/>
    </location>
</feature>
<keyword evidence="4" id="KW-1185">Reference proteome</keyword>
<gene>
    <name evidence="3" type="ORF">ACFS5N_10510</name>
</gene>
<dbReference type="Proteomes" id="UP001597557">
    <property type="component" value="Unassembled WGS sequence"/>
</dbReference>
<organism evidence="3 4">
    <name type="scientific">Mucilaginibacter ximonensis</name>
    <dbReference type="NCBI Taxonomy" id="538021"/>
    <lineage>
        <taxon>Bacteria</taxon>
        <taxon>Pseudomonadati</taxon>
        <taxon>Bacteroidota</taxon>
        <taxon>Sphingobacteriia</taxon>
        <taxon>Sphingobacteriales</taxon>
        <taxon>Sphingobacteriaceae</taxon>
        <taxon>Mucilaginibacter</taxon>
    </lineage>
</organism>
<protein>
    <submittedName>
        <fullName evidence="3">DUF4142 domain-containing protein</fullName>
    </submittedName>
</protein>
<evidence type="ECO:0000256" key="1">
    <source>
        <dbReference type="SAM" id="MobiDB-lite"/>
    </source>
</evidence>
<evidence type="ECO:0000313" key="4">
    <source>
        <dbReference type="Proteomes" id="UP001597557"/>
    </source>
</evidence>
<reference evidence="4" key="1">
    <citation type="journal article" date="2019" name="Int. J. Syst. Evol. Microbiol.">
        <title>The Global Catalogue of Microorganisms (GCM) 10K type strain sequencing project: providing services to taxonomists for standard genome sequencing and annotation.</title>
        <authorList>
            <consortium name="The Broad Institute Genomics Platform"/>
            <consortium name="The Broad Institute Genome Sequencing Center for Infectious Disease"/>
            <person name="Wu L."/>
            <person name="Ma J."/>
        </authorList>
    </citation>
    <scope>NUCLEOTIDE SEQUENCE [LARGE SCALE GENOMIC DNA]</scope>
    <source>
        <strain evidence="4">KCTC 22437</strain>
    </source>
</reference>
<accession>A0ABW5YD47</accession>
<sequence>MLRKELLILCLISVIAGACHQTHDSEKMADHQNNQKADRDTSLKNIEPDSKFVVKATSGVTMETELGSYAAKNAVTPGVRNFGQTMVTDHTKDKEELARLASKKNITIPAQTGADFQKHINEITSKQGLAFDKAYISFMVDDHKEDISEFEKEAKDGKDQEIKTFAAKGVPILQHHLQMAEDLNTKLK</sequence>
<dbReference type="PROSITE" id="PS51257">
    <property type="entry name" value="PROKAR_LIPOPROTEIN"/>
    <property type="match status" value="1"/>
</dbReference>
<name>A0ABW5YD47_9SPHI</name>
<feature type="domain" description="DUF4142" evidence="2">
    <location>
        <begin position="49"/>
        <end position="183"/>
    </location>
</feature>
<dbReference type="Gene3D" id="1.20.1260.10">
    <property type="match status" value="1"/>
</dbReference>
<dbReference type="PANTHER" id="PTHR38593">
    <property type="entry name" value="BLR2558 PROTEIN"/>
    <property type="match status" value="1"/>
</dbReference>
<dbReference type="EMBL" id="JBHUPD010000002">
    <property type="protein sequence ID" value="MFD2872900.1"/>
    <property type="molecule type" value="Genomic_DNA"/>
</dbReference>